<dbReference type="Pfam" id="PF08737">
    <property type="entry name" value="Rgp1"/>
    <property type="match status" value="2"/>
</dbReference>
<dbReference type="OMA" id="CQVRCVQ"/>
<name>A0A336K0S1_CULSO</name>
<sequence>MIEIKARLVREQTAVFLAGESIECFVTFTNPQRPQHKIAQSNSDILENLAWATVSIQCYCNTTLKKDKTMDDAPSTSTSLANSLLKQGSLVVAAQPKFLFCDLRLEPGETKSYLYRDELPKTGPPTYRGVRVKYFYKITIATQRVGSKVQLLNVPVRVLPKPDFENESAIAEICDDTNDNVAPANPFLEKKKTESYLEVILHYLQNISSRRCPNFYVITNKRGRVGRFCLFKQNYKLGEDIVGTLDFTSQTVKCVQYSVTLQCEEIVKESDESQDSTNQSESTHELISAVTSFTKHHEVCIGMLETQIILPVPLHVTPSFKTDQVDVRWRLHFQFVTTTSANMTPECEPGETWQAPEDIEIETMMWNLNVQILPTNPLQISAPSGVHTLTIK</sequence>
<dbReference type="VEuPathDB" id="VectorBase:CSON011088"/>
<dbReference type="EMBL" id="UFQS01000046">
    <property type="protein sequence ID" value="SSW98506.1"/>
    <property type="molecule type" value="Genomic_DNA"/>
</dbReference>
<dbReference type="InterPro" id="IPR014848">
    <property type="entry name" value="Rgp1"/>
</dbReference>
<reference evidence="1" key="1">
    <citation type="submission" date="2018-04" db="EMBL/GenBank/DDBJ databases">
        <authorList>
            <person name="Go L.Y."/>
            <person name="Mitchell J.A."/>
        </authorList>
    </citation>
    <scope>NUCLEOTIDE SEQUENCE</scope>
    <source>
        <tissue evidence="1">Whole organism</tissue>
    </source>
</reference>
<protein>
    <submittedName>
        <fullName evidence="1">CSON011088 protein</fullName>
    </submittedName>
</protein>
<accession>A0A336K0S1</accession>
<gene>
    <name evidence="1" type="primary">CSON011088</name>
</gene>
<evidence type="ECO:0000313" key="2">
    <source>
        <dbReference type="EMBL" id="SSX18892.1"/>
    </source>
</evidence>
<reference evidence="2" key="2">
    <citation type="submission" date="2018-07" db="EMBL/GenBank/DDBJ databases">
        <authorList>
            <person name="Quirk P.G."/>
            <person name="Krulwich T.A."/>
        </authorList>
    </citation>
    <scope>NUCLEOTIDE SEQUENCE</scope>
</reference>
<dbReference type="EMBL" id="UFQT01000046">
    <property type="protein sequence ID" value="SSX18892.1"/>
    <property type="molecule type" value="Genomic_DNA"/>
</dbReference>
<evidence type="ECO:0000313" key="1">
    <source>
        <dbReference type="EMBL" id="SSW98506.1"/>
    </source>
</evidence>
<proteinExistence type="predicted"/>
<dbReference type="PANTHER" id="PTHR12507">
    <property type="entry name" value="REDUCED GROWTH PHENOTYPE 1 RGP1, YEAST -RELATED"/>
    <property type="match status" value="1"/>
</dbReference>
<organism evidence="1">
    <name type="scientific">Culicoides sonorensis</name>
    <name type="common">Biting midge</name>
    <dbReference type="NCBI Taxonomy" id="179676"/>
    <lineage>
        <taxon>Eukaryota</taxon>
        <taxon>Metazoa</taxon>
        <taxon>Ecdysozoa</taxon>
        <taxon>Arthropoda</taxon>
        <taxon>Hexapoda</taxon>
        <taxon>Insecta</taxon>
        <taxon>Pterygota</taxon>
        <taxon>Neoptera</taxon>
        <taxon>Endopterygota</taxon>
        <taxon>Diptera</taxon>
        <taxon>Nematocera</taxon>
        <taxon>Chironomoidea</taxon>
        <taxon>Ceratopogonidae</taxon>
        <taxon>Ceratopogoninae</taxon>
        <taxon>Culicoides</taxon>
        <taxon>Monoculicoides</taxon>
    </lineage>
</organism>
<dbReference type="AlphaFoldDB" id="A0A336K0S1"/>